<evidence type="ECO:0000313" key="2">
    <source>
        <dbReference type="Proteomes" id="UP000018888"/>
    </source>
</evidence>
<dbReference type="Gene3D" id="1.10.510.10">
    <property type="entry name" value="Transferase(Phosphotransferase) domain 1"/>
    <property type="match status" value="1"/>
</dbReference>
<evidence type="ECO:0000313" key="1">
    <source>
        <dbReference type="EMBL" id="POG61978.1"/>
    </source>
</evidence>
<organism evidence="1 2">
    <name type="scientific">Rhizophagus irregularis (strain DAOM 181602 / DAOM 197198 / MUCL 43194)</name>
    <name type="common">Arbuscular mycorrhizal fungus</name>
    <name type="synonym">Glomus intraradices</name>
    <dbReference type="NCBI Taxonomy" id="747089"/>
    <lineage>
        <taxon>Eukaryota</taxon>
        <taxon>Fungi</taxon>
        <taxon>Fungi incertae sedis</taxon>
        <taxon>Mucoromycota</taxon>
        <taxon>Glomeromycotina</taxon>
        <taxon>Glomeromycetes</taxon>
        <taxon>Glomerales</taxon>
        <taxon>Glomeraceae</taxon>
        <taxon>Rhizophagus</taxon>
    </lineage>
</organism>
<accession>A0A2P4P9B3</accession>
<dbReference type="InterPro" id="IPR011009">
    <property type="entry name" value="Kinase-like_dom_sf"/>
</dbReference>
<keyword evidence="2" id="KW-1185">Reference proteome</keyword>
<reference evidence="1 2" key="1">
    <citation type="journal article" date="2013" name="Proc. Natl. Acad. Sci. U.S.A.">
        <title>Genome of an arbuscular mycorrhizal fungus provides insight into the oldest plant symbiosis.</title>
        <authorList>
            <person name="Tisserant E."/>
            <person name="Malbreil M."/>
            <person name="Kuo A."/>
            <person name="Kohler A."/>
            <person name="Symeonidi A."/>
            <person name="Balestrini R."/>
            <person name="Charron P."/>
            <person name="Duensing N."/>
            <person name="Frei Dit Frey N."/>
            <person name="Gianinazzi-Pearson V."/>
            <person name="Gilbert L.B."/>
            <person name="Handa Y."/>
            <person name="Herr J.R."/>
            <person name="Hijri M."/>
            <person name="Koul R."/>
            <person name="Kawaguchi M."/>
            <person name="Krajinski F."/>
            <person name="Lammers P.J."/>
            <person name="Masclaux F.G."/>
            <person name="Murat C."/>
            <person name="Morin E."/>
            <person name="Ndikumana S."/>
            <person name="Pagni M."/>
            <person name="Petitpierre D."/>
            <person name="Requena N."/>
            <person name="Rosikiewicz P."/>
            <person name="Riley R."/>
            <person name="Saito K."/>
            <person name="San Clemente H."/>
            <person name="Shapiro H."/>
            <person name="van Tuinen D."/>
            <person name="Becard G."/>
            <person name="Bonfante P."/>
            <person name="Paszkowski U."/>
            <person name="Shachar-Hill Y.Y."/>
            <person name="Tuskan G.A."/>
            <person name="Young P.W."/>
            <person name="Sanders I.R."/>
            <person name="Henrissat B."/>
            <person name="Rensing S.A."/>
            <person name="Grigoriev I.V."/>
            <person name="Corradi N."/>
            <person name="Roux C."/>
            <person name="Martin F."/>
        </authorList>
    </citation>
    <scope>NUCLEOTIDE SEQUENCE [LARGE SCALE GENOMIC DNA]</scope>
    <source>
        <strain evidence="1 2">DAOM 197198</strain>
    </source>
</reference>
<comment type="caution">
    <text evidence="1">The sequence shown here is derived from an EMBL/GenBank/DDBJ whole genome shotgun (WGS) entry which is preliminary data.</text>
</comment>
<name>A0A2P4P9B3_RHIID</name>
<dbReference type="Proteomes" id="UP000018888">
    <property type="component" value="Unassembled WGS sequence"/>
</dbReference>
<reference evidence="1 2" key="2">
    <citation type="journal article" date="2018" name="New Phytol.">
        <title>High intraspecific genome diversity in the model arbuscular mycorrhizal symbiont Rhizophagus irregularis.</title>
        <authorList>
            <person name="Chen E.C.H."/>
            <person name="Morin E."/>
            <person name="Beaudet D."/>
            <person name="Noel J."/>
            <person name="Yildirir G."/>
            <person name="Ndikumana S."/>
            <person name="Charron P."/>
            <person name="St-Onge C."/>
            <person name="Giorgi J."/>
            <person name="Kruger M."/>
            <person name="Marton T."/>
            <person name="Ropars J."/>
            <person name="Grigoriev I.V."/>
            <person name="Hainaut M."/>
            <person name="Henrissat B."/>
            <person name="Roux C."/>
            <person name="Martin F."/>
            <person name="Corradi N."/>
        </authorList>
    </citation>
    <scope>NUCLEOTIDE SEQUENCE [LARGE SCALE GENOMIC DNA]</scope>
    <source>
        <strain evidence="1 2">DAOM 197198</strain>
    </source>
</reference>
<dbReference type="AlphaFoldDB" id="A0A2P4P9B3"/>
<dbReference type="EMBL" id="AUPC02000318">
    <property type="protein sequence ID" value="POG61978.1"/>
    <property type="molecule type" value="Genomic_DNA"/>
</dbReference>
<protein>
    <recommendedName>
        <fullName evidence="3">Protein kinase domain-containing protein</fullName>
    </recommendedName>
</protein>
<proteinExistence type="predicted"/>
<gene>
    <name evidence="1" type="ORF">GLOIN_2v1485803</name>
</gene>
<evidence type="ECO:0008006" key="3">
    <source>
        <dbReference type="Google" id="ProtNLM"/>
    </source>
</evidence>
<sequence>MSVLFWNIYLIINHDIFRKRLHNKKVVHRDIRWDNVVKFTDGKWLLIDFEKAARIGDESGHLKEESLANKSSILLNNNCLDIGLTLRNKTKFLLRHCAKHQN</sequence>
<dbReference type="SUPFAM" id="SSF56112">
    <property type="entry name" value="Protein kinase-like (PK-like)"/>
    <property type="match status" value="1"/>
</dbReference>